<feature type="compositionally biased region" description="Low complexity" evidence="1">
    <location>
        <begin position="119"/>
        <end position="128"/>
    </location>
</feature>
<proteinExistence type="predicted"/>
<feature type="region of interest" description="Disordered" evidence="1">
    <location>
        <begin position="69"/>
        <end position="139"/>
    </location>
</feature>
<organism evidence="2 3">
    <name type="scientific">Aldrovandia affinis</name>
    <dbReference type="NCBI Taxonomy" id="143900"/>
    <lineage>
        <taxon>Eukaryota</taxon>
        <taxon>Metazoa</taxon>
        <taxon>Chordata</taxon>
        <taxon>Craniata</taxon>
        <taxon>Vertebrata</taxon>
        <taxon>Euteleostomi</taxon>
        <taxon>Actinopterygii</taxon>
        <taxon>Neopterygii</taxon>
        <taxon>Teleostei</taxon>
        <taxon>Notacanthiformes</taxon>
        <taxon>Halosauridae</taxon>
        <taxon>Aldrovandia</taxon>
    </lineage>
</organism>
<keyword evidence="3" id="KW-1185">Reference proteome</keyword>
<dbReference type="AlphaFoldDB" id="A0AAD7SWV6"/>
<dbReference type="EMBL" id="JAINUG010000027">
    <property type="protein sequence ID" value="KAJ8410206.1"/>
    <property type="molecule type" value="Genomic_DNA"/>
</dbReference>
<name>A0AAD7SWV6_9TELE</name>
<protein>
    <submittedName>
        <fullName evidence="2">Uncharacterized protein</fullName>
    </submittedName>
</protein>
<evidence type="ECO:0000313" key="2">
    <source>
        <dbReference type="EMBL" id="KAJ8410206.1"/>
    </source>
</evidence>
<evidence type="ECO:0000256" key="1">
    <source>
        <dbReference type="SAM" id="MobiDB-lite"/>
    </source>
</evidence>
<gene>
    <name evidence="2" type="ORF">AAFF_G00201870</name>
</gene>
<evidence type="ECO:0000313" key="3">
    <source>
        <dbReference type="Proteomes" id="UP001221898"/>
    </source>
</evidence>
<comment type="caution">
    <text evidence="2">The sequence shown here is derived from an EMBL/GenBank/DDBJ whole genome shotgun (WGS) entry which is preliminary data.</text>
</comment>
<sequence>MAERGKQRVGAWVTSPFITLLHARPPPPHCWTALFSPLKGCHALGGSFPDMHPPLAGSLGLVAETKVLSDGREDNPQRNPRRAPVPTLPARGGPALRKQPGRGLINGASAGEPREPPVSRRLSISSRSVNGNASRGRCRKAARNVQRYRLTHPL</sequence>
<dbReference type="Proteomes" id="UP001221898">
    <property type="component" value="Unassembled WGS sequence"/>
</dbReference>
<accession>A0AAD7SWV6</accession>
<reference evidence="2" key="1">
    <citation type="journal article" date="2023" name="Science">
        <title>Genome structures resolve the early diversification of teleost fishes.</title>
        <authorList>
            <person name="Parey E."/>
            <person name="Louis A."/>
            <person name="Montfort J."/>
            <person name="Bouchez O."/>
            <person name="Roques C."/>
            <person name="Iampietro C."/>
            <person name="Lluch J."/>
            <person name="Castinel A."/>
            <person name="Donnadieu C."/>
            <person name="Desvignes T."/>
            <person name="Floi Bucao C."/>
            <person name="Jouanno E."/>
            <person name="Wen M."/>
            <person name="Mejri S."/>
            <person name="Dirks R."/>
            <person name="Jansen H."/>
            <person name="Henkel C."/>
            <person name="Chen W.J."/>
            <person name="Zahm M."/>
            <person name="Cabau C."/>
            <person name="Klopp C."/>
            <person name="Thompson A.W."/>
            <person name="Robinson-Rechavi M."/>
            <person name="Braasch I."/>
            <person name="Lecointre G."/>
            <person name="Bobe J."/>
            <person name="Postlethwait J.H."/>
            <person name="Berthelot C."/>
            <person name="Roest Crollius H."/>
            <person name="Guiguen Y."/>
        </authorList>
    </citation>
    <scope>NUCLEOTIDE SEQUENCE</scope>
    <source>
        <strain evidence="2">NC1722</strain>
    </source>
</reference>